<dbReference type="InterPro" id="IPR036291">
    <property type="entry name" value="NAD(P)-bd_dom_sf"/>
</dbReference>
<evidence type="ECO:0000256" key="1">
    <source>
        <dbReference type="ARBA" id="ARBA00001936"/>
    </source>
</evidence>
<feature type="region of interest" description="Disordered" evidence="6">
    <location>
        <begin position="1"/>
        <end position="30"/>
    </location>
</feature>
<dbReference type="InterPro" id="IPR001891">
    <property type="entry name" value="Malic_OxRdtase"/>
</dbReference>
<dbReference type="NCBIfam" id="NF010052">
    <property type="entry name" value="PRK13529.1"/>
    <property type="match status" value="1"/>
</dbReference>
<feature type="domain" description="Malic enzyme N-terminal" evidence="8">
    <location>
        <begin position="98"/>
        <end position="281"/>
    </location>
</feature>
<sequence>MGKTMAPGRRRRATRTRRGFTENPDGSYTTPGRGLEVLDNPLLNKGTAFTAAERRELGLDGLLPAAVETLEEQALRAYAQYLAQPDDLRRNIYLTALQDRNEVLFYRLLSDHLSEMLPVVYDPTIAQAIEGYSHEYRRPQGLYLSVDDVAGIERAFVNLGLGAGDVDLIVASDAEEILGIGDWGVGGGAGIAVGKLAVYTAAAGVDPARVVAVALDVGTDNEKLLNDPLYVGNRHSRVRGRRYDDFVDAYVSAATAHFPGAMLHWEDFGPSNARRILERYTGRLPTFNDDMQGTGAIVLAAMLGAARVSGTPMHDQRIVVFGAGTAGIGIADQLRDAMVRDGLRAQEATRRIWAVDRQGLLTDDMSGLRDFQTPYARPASEVAGWLRDAKENGIGLAEVVDRVHPTMLLGTSTAHGAFTEEIVRAMAAAVERPVIFPISNPTSRIEAMPEDLIRWTGGRALVATGIPVAPVTHDGLTHVIGQANNALLYPGVGLGVIVSRARRVSDGMLQAAAEAVGSMADVSAPGASLLPPVGDLREVSATVAVAVARQAAAEGLARVELSDPVQQVQDAMWQPRYRPVRGA</sequence>
<evidence type="ECO:0000259" key="8">
    <source>
        <dbReference type="SMART" id="SM01274"/>
    </source>
</evidence>
<dbReference type="PRINTS" id="PR00072">
    <property type="entry name" value="MALOXRDTASE"/>
</dbReference>
<dbReference type="InterPro" id="IPR046346">
    <property type="entry name" value="Aminoacid_DH-like_N_sf"/>
</dbReference>
<reference evidence="9 10" key="1">
    <citation type="submission" date="2024-09" db="EMBL/GenBank/DDBJ databases">
        <authorList>
            <person name="Sun Q."/>
            <person name="Mori K."/>
        </authorList>
    </citation>
    <scope>NUCLEOTIDE SEQUENCE [LARGE SCALE GENOMIC DNA]</scope>
    <source>
        <strain evidence="9 10">JCM 3028</strain>
    </source>
</reference>
<evidence type="ECO:0000313" key="9">
    <source>
        <dbReference type="EMBL" id="MFB9680814.1"/>
    </source>
</evidence>
<dbReference type="RefSeq" id="WP_386161886.1">
    <property type="nucleotide sequence ID" value="NZ_JBHMBS010000026.1"/>
</dbReference>
<dbReference type="InterPro" id="IPR037062">
    <property type="entry name" value="Malic_N_dom_sf"/>
</dbReference>
<comment type="similarity">
    <text evidence="2 5">Belongs to the malic enzymes family.</text>
</comment>
<evidence type="ECO:0000313" key="10">
    <source>
        <dbReference type="Proteomes" id="UP001589610"/>
    </source>
</evidence>
<organism evidence="9 10">
    <name type="scientific">Streptosporangium vulgare</name>
    <dbReference type="NCBI Taxonomy" id="46190"/>
    <lineage>
        <taxon>Bacteria</taxon>
        <taxon>Bacillati</taxon>
        <taxon>Actinomycetota</taxon>
        <taxon>Actinomycetes</taxon>
        <taxon>Streptosporangiales</taxon>
        <taxon>Streptosporangiaceae</taxon>
        <taxon>Streptosporangium</taxon>
    </lineage>
</organism>
<dbReference type="Pfam" id="PF03949">
    <property type="entry name" value="Malic_M"/>
    <property type="match status" value="1"/>
</dbReference>
<dbReference type="SUPFAM" id="SSF53223">
    <property type="entry name" value="Aminoacid dehydrogenase-like, N-terminal domain"/>
    <property type="match status" value="1"/>
</dbReference>
<keyword evidence="10" id="KW-1185">Reference proteome</keyword>
<dbReference type="Proteomes" id="UP001589610">
    <property type="component" value="Unassembled WGS sequence"/>
</dbReference>
<dbReference type="CDD" id="cd05312">
    <property type="entry name" value="NAD_bind_1_malic_enz"/>
    <property type="match status" value="1"/>
</dbReference>
<keyword evidence="9" id="KW-0560">Oxidoreductase</keyword>
<feature type="domain" description="Malic enzyme NAD-binding" evidence="7">
    <location>
        <begin position="291"/>
        <end position="552"/>
    </location>
</feature>
<dbReference type="Pfam" id="PF00390">
    <property type="entry name" value="malic"/>
    <property type="match status" value="1"/>
</dbReference>
<comment type="caution">
    <text evidence="9">The sequence shown here is derived from an EMBL/GenBank/DDBJ whole genome shotgun (WGS) entry which is preliminary data.</text>
</comment>
<keyword evidence="3 5" id="KW-0479">Metal-binding</keyword>
<dbReference type="GO" id="GO:0016491">
    <property type="term" value="F:oxidoreductase activity"/>
    <property type="evidence" value="ECO:0007669"/>
    <property type="project" value="UniProtKB-KW"/>
</dbReference>
<dbReference type="PIRSF" id="PIRSF000106">
    <property type="entry name" value="ME"/>
    <property type="match status" value="1"/>
</dbReference>
<dbReference type="EC" id="1.1.1.38" evidence="9"/>
<dbReference type="InterPro" id="IPR012301">
    <property type="entry name" value="Malic_N_dom"/>
</dbReference>
<gene>
    <name evidence="9" type="ORF">ACFFRH_35525</name>
</gene>
<dbReference type="Gene3D" id="3.40.50.720">
    <property type="entry name" value="NAD(P)-binding Rossmann-like Domain"/>
    <property type="match status" value="1"/>
</dbReference>
<evidence type="ECO:0000256" key="2">
    <source>
        <dbReference type="ARBA" id="ARBA00008785"/>
    </source>
</evidence>
<dbReference type="PANTHER" id="PTHR23406">
    <property type="entry name" value="MALIC ENZYME-RELATED"/>
    <property type="match status" value="1"/>
</dbReference>
<protein>
    <submittedName>
        <fullName evidence="9">NAD-dependent malic enzyme</fullName>
        <ecNumber evidence="9">1.1.1.38</ecNumber>
    </submittedName>
</protein>
<keyword evidence="4" id="KW-0520">NAD</keyword>
<evidence type="ECO:0000256" key="5">
    <source>
        <dbReference type="RuleBase" id="RU003427"/>
    </source>
</evidence>
<evidence type="ECO:0000256" key="6">
    <source>
        <dbReference type="SAM" id="MobiDB-lite"/>
    </source>
</evidence>
<accession>A0ABV5TP63</accession>
<name>A0ABV5TP63_9ACTN</name>
<dbReference type="PROSITE" id="PS00331">
    <property type="entry name" value="MALIC_ENZYMES"/>
    <property type="match status" value="1"/>
</dbReference>
<dbReference type="SUPFAM" id="SSF51735">
    <property type="entry name" value="NAD(P)-binding Rossmann-fold domains"/>
    <property type="match status" value="1"/>
</dbReference>
<evidence type="ECO:0000256" key="3">
    <source>
        <dbReference type="ARBA" id="ARBA00022723"/>
    </source>
</evidence>
<evidence type="ECO:0000259" key="7">
    <source>
        <dbReference type="SMART" id="SM00919"/>
    </source>
</evidence>
<dbReference type="EMBL" id="JBHMBS010000026">
    <property type="protein sequence ID" value="MFB9680814.1"/>
    <property type="molecule type" value="Genomic_DNA"/>
</dbReference>
<dbReference type="SMART" id="SM00919">
    <property type="entry name" value="Malic_M"/>
    <property type="match status" value="1"/>
</dbReference>
<dbReference type="InterPro" id="IPR012302">
    <property type="entry name" value="Malic_NAD-bd"/>
</dbReference>
<feature type="compositionally biased region" description="Basic residues" evidence="6">
    <location>
        <begin position="8"/>
        <end position="18"/>
    </location>
</feature>
<proteinExistence type="inferred from homology"/>
<comment type="cofactor">
    <cofactor evidence="1">
        <name>Mn(2+)</name>
        <dbReference type="ChEBI" id="CHEBI:29035"/>
    </cofactor>
</comment>
<dbReference type="PANTHER" id="PTHR23406:SF34">
    <property type="entry name" value="NAD-DEPENDENT MALIC ENZYME, MITOCHONDRIAL"/>
    <property type="match status" value="1"/>
</dbReference>
<dbReference type="InterPro" id="IPR015884">
    <property type="entry name" value="Malic_enzyme_CS"/>
</dbReference>
<dbReference type="Gene3D" id="3.40.50.10380">
    <property type="entry name" value="Malic enzyme, N-terminal domain"/>
    <property type="match status" value="1"/>
</dbReference>
<dbReference type="SMART" id="SM01274">
    <property type="entry name" value="malic"/>
    <property type="match status" value="1"/>
</dbReference>
<evidence type="ECO:0000256" key="4">
    <source>
        <dbReference type="ARBA" id="ARBA00023027"/>
    </source>
</evidence>